<name>A0A0A9DNB6_ARUDO</name>
<reference evidence="1" key="1">
    <citation type="submission" date="2014-09" db="EMBL/GenBank/DDBJ databases">
        <authorList>
            <person name="Magalhaes I.L.F."/>
            <person name="Oliveira U."/>
            <person name="Santos F.R."/>
            <person name="Vidigal T.H.D.A."/>
            <person name="Brescovit A.D."/>
            <person name="Santos A.J."/>
        </authorList>
    </citation>
    <scope>NUCLEOTIDE SEQUENCE</scope>
    <source>
        <tissue evidence="1">Shoot tissue taken approximately 20 cm above the soil surface</tissue>
    </source>
</reference>
<organism evidence="1">
    <name type="scientific">Arundo donax</name>
    <name type="common">Giant reed</name>
    <name type="synonym">Donax arundinaceus</name>
    <dbReference type="NCBI Taxonomy" id="35708"/>
    <lineage>
        <taxon>Eukaryota</taxon>
        <taxon>Viridiplantae</taxon>
        <taxon>Streptophyta</taxon>
        <taxon>Embryophyta</taxon>
        <taxon>Tracheophyta</taxon>
        <taxon>Spermatophyta</taxon>
        <taxon>Magnoliopsida</taxon>
        <taxon>Liliopsida</taxon>
        <taxon>Poales</taxon>
        <taxon>Poaceae</taxon>
        <taxon>PACMAD clade</taxon>
        <taxon>Arundinoideae</taxon>
        <taxon>Arundineae</taxon>
        <taxon>Arundo</taxon>
    </lineage>
</organism>
<evidence type="ECO:0000313" key="1">
    <source>
        <dbReference type="EMBL" id="JAD85272.1"/>
    </source>
</evidence>
<reference evidence="1" key="2">
    <citation type="journal article" date="2015" name="Data Brief">
        <title>Shoot transcriptome of the giant reed, Arundo donax.</title>
        <authorList>
            <person name="Barrero R.A."/>
            <person name="Guerrero F.D."/>
            <person name="Moolhuijzen P."/>
            <person name="Goolsby J.A."/>
            <person name="Tidwell J."/>
            <person name="Bellgard S.E."/>
            <person name="Bellgard M.I."/>
        </authorList>
    </citation>
    <scope>NUCLEOTIDE SEQUENCE</scope>
    <source>
        <tissue evidence="1">Shoot tissue taken approximately 20 cm above the soil surface</tissue>
    </source>
</reference>
<dbReference type="AlphaFoldDB" id="A0A0A9DNB6"/>
<sequence>MTIDSSLDVCGDAVICLGEVDDELPELRVAAGLRLEPAHDGLRHRFQQQRPELRHRKYHLLLLLQRRQPPGSSFFLCLVLLLPCSCGRGTAAVEGFTD</sequence>
<proteinExistence type="predicted"/>
<dbReference type="EMBL" id="GBRH01212623">
    <property type="protein sequence ID" value="JAD85272.1"/>
    <property type="molecule type" value="Transcribed_RNA"/>
</dbReference>
<accession>A0A0A9DNB6</accession>
<protein>
    <submittedName>
        <fullName evidence="1">Uncharacterized protein</fullName>
    </submittedName>
</protein>